<dbReference type="InterPro" id="IPR036249">
    <property type="entry name" value="Thioredoxin-like_sf"/>
</dbReference>
<evidence type="ECO:0000256" key="10">
    <source>
        <dbReference type="ARBA" id="ARBA00038489"/>
    </source>
</evidence>
<dbReference type="FunFam" id="3.40.30.10:FF:000007">
    <property type="entry name" value="Thioredoxin-dependent thiol peroxidase"/>
    <property type="match status" value="1"/>
</dbReference>
<evidence type="ECO:0000256" key="9">
    <source>
        <dbReference type="ARBA" id="ARBA00032824"/>
    </source>
</evidence>
<evidence type="ECO:0000256" key="2">
    <source>
        <dbReference type="ARBA" id="ARBA00011245"/>
    </source>
</evidence>
<evidence type="ECO:0000256" key="8">
    <source>
        <dbReference type="ARBA" id="ARBA00023284"/>
    </source>
</evidence>
<proteinExistence type="inferred from homology"/>
<protein>
    <recommendedName>
        <fullName evidence="3">thioredoxin-dependent peroxiredoxin</fullName>
        <ecNumber evidence="3">1.11.1.24</ecNumber>
    </recommendedName>
    <alternativeName>
        <fullName evidence="11">Bacterioferritin comigratory protein</fullName>
    </alternativeName>
    <alternativeName>
        <fullName evidence="9">Thioredoxin peroxidase</fullName>
    </alternativeName>
</protein>
<evidence type="ECO:0000256" key="5">
    <source>
        <dbReference type="ARBA" id="ARBA00022862"/>
    </source>
</evidence>
<evidence type="ECO:0000256" key="7">
    <source>
        <dbReference type="ARBA" id="ARBA00023157"/>
    </source>
</evidence>
<dbReference type="AlphaFoldDB" id="A0A9X2HEQ7"/>
<dbReference type="InterPro" id="IPR013766">
    <property type="entry name" value="Thioredoxin_domain"/>
</dbReference>
<dbReference type="CDD" id="cd03017">
    <property type="entry name" value="PRX_BCP"/>
    <property type="match status" value="1"/>
</dbReference>
<evidence type="ECO:0000256" key="13">
    <source>
        <dbReference type="PIRSR" id="PIRSR000239-1"/>
    </source>
</evidence>
<organism evidence="15 16">
    <name type="scientific">Rothia santali</name>
    <dbReference type="NCBI Taxonomy" id="2949643"/>
    <lineage>
        <taxon>Bacteria</taxon>
        <taxon>Bacillati</taxon>
        <taxon>Actinomycetota</taxon>
        <taxon>Actinomycetes</taxon>
        <taxon>Micrococcales</taxon>
        <taxon>Micrococcaceae</taxon>
        <taxon>Rothia</taxon>
    </lineage>
</organism>
<keyword evidence="7" id="KW-1015">Disulfide bond</keyword>
<keyword evidence="8" id="KW-0676">Redox-active center</keyword>
<dbReference type="Gene3D" id="3.40.30.10">
    <property type="entry name" value="Glutaredoxin"/>
    <property type="match status" value="1"/>
</dbReference>
<dbReference type="Pfam" id="PF00578">
    <property type="entry name" value="AhpC-TSA"/>
    <property type="match status" value="1"/>
</dbReference>
<keyword evidence="5" id="KW-0049">Antioxidant</keyword>
<dbReference type="GO" id="GO:0045454">
    <property type="term" value="P:cell redox homeostasis"/>
    <property type="evidence" value="ECO:0007669"/>
    <property type="project" value="TreeGrafter"/>
</dbReference>
<dbReference type="GO" id="GO:0005737">
    <property type="term" value="C:cytoplasm"/>
    <property type="evidence" value="ECO:0007669"/>
    <property type="project" value="TreeGrafter"/>
</dbReference>
<dbReference type="PANTHER" id="PTHR42801:SF4">
    <property type="entry name" value="AHPC_TSA FAMILY PROTEIN"/>
    <property type="match status" value="1"/>
</dbReference>
<comment type="function">
    <text evidence="1">Thiol-specific peroxidase that catalyzes the reduction of hydrogen peroxide and organic hydroperoxides to water and alcohols, respectively. Plays a role in cell protection against oxidative stress by detoxifying peroxides and as sensor of hydrogen peroxide-mediated signaling events.</text>
</comment>
<dbReference type="GO" id="GO:0034599">
    <property type="term" value="P:cellular response to oxidative stress"/>
    <property type="evidence" value="ECO:0007669"/>
    <property type="project" value="TreeGrafter"/>
</dbReference>
<dbReference type="InterPro" id="IPR024706">
    <property type="entry name" value="Peroxiredoxin_AhpC-typ"/>
</dbReference>
<dbReference type="InterPro" id="IPR000866">
    <property type="entry name" value="AhpC/TSA"/>
</dbReference>
<dbReference type="Proteomes" id="UP001139502">
    <property type="component" value="Unassembled WGS sequence"/>
</dbReference>
<evidence type="ECO:0000256" key="3">
    <source>
        <dbReference type="ARBA" id="ARBA00013017"/>
    </source>
</evidence>
<evidence type="ECO:0000256" key="4">
    <source>
        <dbReference type="ARBA" id="ARBA00022559"/>
    </source>
</evidence>
<feature type="active site" description="Cysteine sulfenic acid (-SOH) intermediate; for peroxidase activity" evidence="13">
    <location>
        <position position="47"/>
    </location>
</feature>
<feature type="domain" description="Thioredoxin" evidence="14">
    <location>
        <begin position="5"/>
        <end position="157"/>
    </location>
</feature>
<evidence type="ECO:0000259" key="14">
    <source>
        <dbReference type="PROSITE" id="PS51352"/>
    </source>
</evidence>
<evidence type="ECO:0000256" key="12">
    <source>
        <dbReference type="ARBA" id="ARBA00049091"/>
    </source>
</evidence>
<dbReference type="SUPFAM" id="SSF52833">
    <property type="entry name" value="Thioredoxin-like"/>
    <property type="match status" value="1"/>
</dbReference>
<gene>
    <name evidence="15" type="primary">bcp</name>
    <name evidence="15" type="ORF">NBM05_07660</name>
</gene>
<dbReference type="PANTHER" id="PTHR42801">
    <property type="entry name" value="THIOREDOXIN-DEPENDENT PEROXIDE REDUCTASE"/>
    <property type="match status" value="1"/>
</dbReference>
<dbReference type="EMBL" id="JANAFB010000015">
    <property type="protein sequence ID" value="MCP3425884.1"/>
    <property type="molecule type" value="Genomic_DNA"/>
</dbReference>
<keyword evidence="4 15" id="KW-0575">Peroxidase</keyword>
<evidence type="ECO:0000313" key="15">
    <source>
        <dbReference type="EMBL" id="MCP3425884.1"/>
    </source>
</evidence>
<comment type="catalytic activity">
    <reaction evidence="12">
        <text>a hydroperoxide + [thioredoxin]-dithiol = an alcohol + [thioredoxin]-disulfide + H2O</text>
        <dbReference type="Rhea" id="RHEA:62620"/>
        <dbReference type="Rhea" id="RHEA-COMP:10698"/>
        <dbReference type="Rhea" id="RHEA-COMP:10700"/>
        <dbReference type="ChEBI" id="CHEBI:15377"/>
        <dbReference type="ChEBI" id="CHEBI:29950"/>
        <dbReference type="ChEBI" id="CHEBI:30879"/>
        <dbReference type="ChEBI" id="CHEBI:35924"/>
        <dbReference type="ChEBI" id="CHEBI:50058"/>
        <dbReference type="EC" id="1.11.1.24"/>
    </reaction>
</comment>
<dbReference type="GO" id="GO:0008379">
    <property type="term" value="F:thioredoxin peroxidase activity"/>
    <property type="evidence" value="ECO:0007669"/>
    <property type="project" value="TreeGrafter"/>
</dbReference>
<dbReference type="InterPro" id="IPR050924">
    <property type="entry name" value="Peroxiredoxin_BCP/PrxQ"/>
</dbReference>
<dbReference type="PROSITE" id="PS51352">
    <property type="entry name" value="THIOREDOXIN_2"/>
    <property type="match status" value="1"/>
</dbReference>
<dbReference type="RefSeq" id="WP_254166298.1">
    <property type="nucleotide sequence ID" value="NZ_JANAFB010000015.1"/>
</dbReference>
<name>A0A9X2HEQ7_9MICC</name>
<dbReference type="EC" id="1.11.1.24" evidence="3"/>
<dbReference type="NCBIfam" id="NF006960">
    <property type="entry name" value="PRK09437.1"/>
    <property type="match status" value="1"/>
</dbReference>
<keyword evidence="16" id="KW-1185">Reference proteome</keyword>
<keyword evidence="6 15" id="KW-0560">Oxidoreductase</keyword>
<evidence type="ECO:0000313" key="16">
    <source>
        <dbReference type="Proteomes" id="UP001139502"/>
    </source>
</evidence>
<comment type="subunit">
    <text evidence="2">Monomer.</text>
</comment>
<evidence type="ECO:0000256" key="6">
    <source>
        <dbReference type="ARBA" id="ARBA00023002"/>
    </source>
</evidence>
<comment type="caution">
    <text evidence="15">The sequence shown here is derived from an EMBL/GenBank/DDBJ whole genome shotgun (WGS) entry which is preliminary data.</text>
</comment>
<evidence type="ECO:0000256" key="11">
    <source>
        <dbReference type="ARBA" id="ARBA00041373"/>
    </source>
</evidence>
<evidence type="ECO:0000256" key="1">
    <source>
        <dbReference type="ARBA" id="ARBA00003330"/>
    </source>
</evidence>
<reference evidence="15" key="1">
    <citation type="submission" date="2022-06" db="EMBL/GenBank/DDBJ databases">
        <title>Rothia sp. isolated from sandalwood seedling.</title>
        <authorList>
            <person name="Tuikhar N."/>
            <person name="Kirdat K."/>
            <person name="Thorat V."/>
            <person name="Swetha P."/>
            <person name="Padma S."/>
            <person name="Sundararaj R."/>
            <person name="Yadav A."/>
        </authorList>
    </citation>
    <scope>NUCLEOTIDE SEQUENCE</scope>
    <source>
        <strain evidence="15">AR01</strain>
    </source>
</reference>
<sequence length="157" mass="16544">MTDQLTPGDVAPDFSLPNAEGGTTSLADLAGGRTVLYFYPAAFTPGCTTEACDFRDNLASLTAAGYTVLGISGDSVERLAEFAQEYRLTYGLLSDEGSAVAQRFGAWGEKTVGGETRTGVLRSTFVIDEDGRIAQAGYYVSADGHVAQLRRDLGVDA</sequence>
<comment type="similarity">
    <text evidence="10">Belongs to the peroxiredoxin family. BCP/PrxQ subfamily.</text>
</comment>
<accession>A0A9X2HEQ7</accession>
<dbReference type="PIRSF" id="PIRSF000239">
    <property type="entry name" value="AHPC"/>
    <property type="match status" value="1"/>
</dbReference>